<sequence>MLGDFLDLRHGGNGRLRAEFLTQHQGVAGAVFDALTAGDALFRVHLCHKVGANGIPRAKHQPDAEPEAGAGAAVADCRGFSRFLNVRNVVHQSVLFGSAEDFLHLRARNLPCTTGANIVLRTLAHLNAHVLLQMAAAFADGAARRAAGTGGNGIDVVLVEIIRNALVGNRLRVGVDRAFNRDDAHEPRTHR</sequence>
<comment type="caution">
    <text evidence="1">The sequence shown here is derived from an EMBL/GenBank/DDBJ whole genome shotgun (WGS) entry which is preliminary data.</text>
</comment>
<proteinExistence type="predicted"/>
<reference evidence="1" key="1">
    <citation type="submission" date="2019-08" db="EMBL/GenBank/DDBJ databases">
        <authorList>
            <person name="Kucharzyk K."/>
            <person name="Murdoch R.W."/>
            <person name="Higgins S."/>
            <person name="Loffler F."/>
        </authorList>
    </citation>
    <scope>NUCLEOTIDE SEQUENCE</scope>
</reference>
<dbReference type="EMBL" id="VSSQ01087626">
    <property type="protein sequence ID" value="MPN34534.1"/>
    <property type="molecule type" value="Genomic_DNA"/>
</dbReference>
<dbReference type="AlphaFoldDB" id="A0A645HEK9"/>
<protein>
    <submittedName>
        <fullName evidence="1">Uncharacterized protein</fullName>
    </submittedName>
</protein>
<organism evidence="1">
    <name type="scientific">bioreactor metagenome</name>
    <dbReference type="NCBI Taxonomy" id="1076179"/>
    <lineage>
        <taxon>unclassified sequences</taxon>
        <taxon>metagenomes</taxon>
        <taxon>ecological metagenomes</taxon>
    </lineage>
</organism>
<evidence type="ECO:0000313" key="1">
    <source>
        <dbReference type="EMBL" id="MPN34534.1"/>
    </source>
</evidence>
<name>A0A645HEK9_9ZZZZ</name>
<accession>A0A645HEK9</accession>
<gene>
    <name evidence="1" type="ORF">SDC9_182028</name>
</gene>